<dbReference type="InterPro" id="IPR050793">
    <property type="entry name" value="CMP-NeuNAc_synthase"/>
</dbReference>
<dbReference type="EMBL" id="JBHUOX010000001">
    <property type="protein sequence ID" value="MFD2999158.1"/>
    <property type="molecule type" value="Genomic_DNA"/>
</dbReference>
<dbReference type="InterPro" id="IPR029044">
    <property type="entry name" value="Nucleotide-diphossugar_trans"/>
</dbReference>
<reference evidence="2" key="1">
    <citation type="journal article" date="2019" name="Int. J. Syst. Evol. Microbiol.">
        <title>The Global Catalogue of Microorganisms (GCM) 10K type strain sequencing project: providing services to taxonomists for standard genome sequencing and annotation.</title>
        <authorList>
            <consortium name="The Broad Institute Genomics Platform"/>
            <consortium name="The Broad Institute Genome Sequencing Center for Infectious Disease"/>
            <person name="Wu L."/>
            <person name="Ma J."/>
        </authorList>
    </citation>
    <scope>NUCLEOTIDE SEQUENCE [LARGE SCALE GENOMIC DNA]</scope>
    <source>
        <strain evidence="2">KCTC 23984</strain>
    </source>
</reference>
<organism evidence="1 2">
    <name type="scientific">Pontibacter toksunensis</name>
    <dbReference type="NCBI Taxonomy" id="1332631"/>
    <lineage>
        <taxon>Bacteria</taxon>
        <taxon>Pseudomonadati</taxon>
        <taxon>Bacteroidota</taxon>
        <taxon>Cytophagia</taxon>
        <taxon>Cytophagales</taxon>
        <taxon>Hymenobacteraceae</taxon>
        <taxon>Pontibacter</taxon>
    </lineage>
</organism>
<dbReference type="EC" id="2.7.7.81" evidence="1"/>
<evidence type="ECO:0000313" key="2">
    <source>
        <dbReference type="Proteomes" id="UP001597641"/>
    </source>
</evidence>
<dbReference type="SUPFAM" id="SSF53448">
    <property type="entry name" value="Nucleotide-diphospho-sugar transferases"/>
    <property type="match status" value="1"/>
</dbReference>
<keyword evidence="1" id="KW-0808">Transferase</keyword>
<proteinExistence type="predicted"/>
<dbReference type="CDD" id="cd02513">
    <property type="entry name" value="CMP-NeuAc_Synthase"/>
    <property type="match status" value="1"/>
</dbReference>
<gene>
    <name evidence="1" type="primary">pseF</name>
    <name evidence="1" type="ORF">ACFS7Z_02210</name>
</gene>
<evidence type="ECO:0000313" key="1">
    <source>
        <dbReference type="EMBL" id="MFD2999158.1"/>
    </source>
</evidence>
<dbReference type="RefSeq" id="WP_377480212.1">
    <property type="nucleotide sequence ID" value="NZ_JBHUOX010000001.1"/>
</dbReference>
<dbReference type="Pfam" id="PF02348">
    <property type="entry name" value="CTP_transf_3"/>
    <property type="match status" value="1"/>
</dbReference>
<name>A0ABW6BPX3_9BACT</name>
<protein>
    <submittedName>
        <fullName evidence="1">Pseudaminic acid cytidylyltransferase</fullName>
        <ecNumber evidence="1">2.7.7.81</ecNumber>
    </submittedName>
</protein>
<accession>A0ABW6BPX3</accession>
<dbReference type="Proteomes" id="UP001597641">
    <property type="component" value="Unassembled WGS sequence"/>
</dbReference>
<dbReference type="PANTHER" id="PTHR21485">
    <property type="entry name" value="HAD SUPERFAMILY MEMBERS CMAS AND KDSC"/>
    <property type="match status" value="1"/>
</dbReference>
<sequence>MKRIAIIPARGGSKRIPRKNIKYFSGKPIIVYSIEAALQSGLFEEVMVSTDDEEIAEVARKHGANIPFFRSSATSTDFATTAAVLTEVLGEYAAAGESFEYGCCLYPTAPLVKANSITEAFELLTNKRYDTVFPVVQYSYPIWRSLKMEKDGVLMNWPEHLLSRSQDLPASFHDAGQFYWFNVMTFMEKQKLFTNNSGAIELNELEVQDIDNLMDWKLAELKYNLMIKEGNNDG</sequence>
<dbReference type="InterPro" id="IPR003329">
    <property type="entry name" value="Cytidylyl_trans"/>
</dbReference>
<dbReference type="NCBIfam" id="TIGR03584">
    <property type="entry name" value="PseF"/>
    <property type="match status" value="1"/>
</dbReference>
<comment type="caution">
    <text evidence="1">The sequence shown here is derived from an EMBL/GenBank/DDBJ whole genome shotgun (WGS) entry which is preliminary data.</text>
</comment>
<dbReference type="GO" id="GO:0016779">
    <property type="term" value="F:nucleotidyltransferase activity"/>
    <property type="evidence" value="ECO:0007669"/>
    <property type="project" value="UniProtKB-KW"/>
</dbReference>
<keyword evidence="1" id="KW-0548">Nucleotidyltransferase</keyword>
<dbReference type="PANTHER" id="PTHR21485:SF6">
    <property type="entry name" value="N-ACYLNEURAMINATE CYTIDYLYLTRANSFERASE-RELATED"/>
    <property type="match status" value="1"/>
</dbReference>
<keyword evidence="2" id="KW-1185">Reference proteome</keyword>
<dbReference type="Gene3D" id="3.90.550.10">
    <property type="entry name" value="Spore Coat Polysaccharide Biosynthesis Protein SpsA, Chain A"/>
    <property type="match status" value="1"/>
</dbReference>
<dbReference type="InterPro" id="IPR020039">
    <property type="entry name" value="PseF"/>
</dbReference>